<dbReference type="Proteomes" id="UP001566476">
    <property type="component" value="Unassembled WGS sequence"/>
</dbReference>
<keyword evidence="1" id="KW-0812">Transmembrane</keyword>
<feature type="transmembrane region" description="Helical" evidence="1">
    <location>
        <begin position="14"/>
        <end position="34"/>
    </location>
</feature>
<comment type="caution">
    <text evidence="2">The sequence shown here is derived from an EMBL/GenBank/DDBJ whole genome shotgun (WGS) entry which is preliminary data.</text>
</comment>
<dbReference type="RefSeq" id="WP_370720646.1">
    <property type="nucleotide sequence ID" value="NZ_JBGGTQ010000011.1"/>
</dbReference>
<name>A0ABV4I798_9ACTN</name>
<dbReference type="EMBL" id="JBGGTQ010000011">
    <property type="protein sequence ID" value="MEZ0494415.1"/>
    <property type="molecule type" value="Genomic_DNA"/>
</dbReference>
<keyword evidence="1" id="KW-1133">Transmembrane helix</keyword>
<accession>A0ABV4I798</accession>
<evidence type="ECO:0008006" key="4">
    <source>
        <dbReference type="Google" id="ProtNLM"/>
    </source>
</evidence>
<gene>
    <name evidence="2" type="ORF">AB2L28_19430</name>
</gene>
<evidence type="ECO:0000256" key="1">
    <source>
        <dbReference type="SAM" id="Phobius"/>
    </source>
</evidence>
<protein>
    <recommendedName>
        <fullName evidence="4">MFS transporter</fullName>
    </recommendedName>
</protein>
<proteinExistence type="predicted"/>
<sequence>MGYAVGPAVLASPVLSALGYVPVVALVLAGSSLATRPPARRPEPVAPALTVEA</sequence>
<evidence type="ECO:0000313" key="2">
    <source>
        <dbReference type="EMBL" id="MEZ0494415.1"/>
    </source>
</evidence>
<keyword evidence="1" id="KW-0472">Membrane</keyword>
<evidence type="ECO:0000313" key="3">
    <source>
        <dbReference type="Proteomes" id="UP001566476"/>
    </source>
</evidence>
<reference evidence="2 3" key="1">
    <citation type="submission" date="2024-07" db="EMBL/GenBank/DDBJ databases">
        <authorList>
            <person name="Thanompreechachai J."/>
            <person name="Duangmal K."/>
        </authorList>
    </citation>
    <scope>NUCLEOTIDE SEQUENCE [LARGE SCALE GENOMIC DNA]</scope>
    <source>
        <strain evidence="2 3">TBRC 1896</strain>
    </source>
</reference>
<organism evidence="2 3">
    <name type="scientific">Kineococcus mangrovi</name>
    <dbReference type="NCBI Taxonomy" id="1660183"/>
    <lineage>
        <taxon>Bacteria</taxon>
        <taxon>Bacillati</taxon>
        <taxon>Actinomycetota</taxon>
        <taxon>Actinomycetes</taxon>
        <taxon>Kineosporiales</taxon>
        <taxon>Kineosporiaceae</taxon>
        <taxon>Kineococcus</taxon>
    </lineage>
</organism>
<keyword evidence="3" id="KW-1185">Reference proteome</keyword>